<evidence type="ECO:0000313" key="2">
    <source>
        <dbReference type="EMBL" id="KAF3510184.1"/>
    </source>
</evidence>
<dbReference type="AlphaFoldDB" id="A0A8S9NYM0"/>
<feature type="region of interest" description="Disordered" evidence="1">
    <location>
        <begin position="1"/>
        <end position="99"/>
    </location>
</feature>
<feature type="compositionally biased region" description="Polar residues" evidence="1">
    <location>
        <begin position="45"/>
        <end position="54"/>
    </location>
</feature>
<reference evidence="2" key="1">
    <citation type="submission" date="2019-12" db="EMBL/GenBank/DDBJ databases">
        <title>Genome sequencing and annotation of Brassica cretica.</title>
        <authorList>
            <person name="Studholme D.J."/>
            <person name="Sarris P."/>
        </authorList>
    </citation>
    <scope>NUCLEOTIDE SEQUENCE</scope>
    <source>
        <strain evidence="2">PFS-109/04</strain>
        <tissue evidence="2">Leaf</tissue>
    </source>
</reference>
<evidence type="ECO:0000313" key="3">
    <source>
        <dbReference type="Proteomes" id="UP000712600"/>
    </source>
</evidence>
<feature type="compositionally biased region" description="Basic and acidic residues" evidence="1">
    <location>
        <begin position="1"/>
        <end position="11"/>
    </location>
</feature>
<dbReference type="EMBL" id="QGKX02001521">
    <property type="protein sequence ID" value="KAF3510184.1"/>
    <property type="molecule type" value="Genomic_DNA"/>
</dbReference>
<organism evidence="2 3">
    <name type="scientific">Brassica cretica</name>
    <name type="common">Mustard</name>
    <dbReference type="NCBI Taxonomy" id="69181"/>
    <lineage>
        <taxon>Eukaryota</taxon>
        <taxon>Viridiplantae</taxon>
        <taxon>Streptophyta</taxon>
        <taxon>Embryophyta</taxon>
        <taxon>Tracheophyta</taxon>
        <taxon>Spermatophyta</taxon>
        <taxon>Magnoliopsida</taxon>
        <taxon>eudicotyledons</taxon>
        <taxon>Gunneridae</taxon>
        <taxon>Pentapetalae</taxon>
        <taxon>rosids</taxon>
        <taxon>malvids</taxon>
        <taxon>Brassicales</taxon>
        <taxon>Brassicaceae</taxon>
        <taxon>Brassiceae</taxon>
        <taxon>Brassica</taxon>
    </lineage>
</organism>
<sequence length="99" mass="10814">MNSSGDTEKTQAENITDLGFKQQRSDSQEFAAASDVLRLPEAEQSDLNVMNSSGDTEKTQAENITDLGFKQQRSDSQEFAAASDVLRLPEAEQSDLNGE</sequence>
<accession>A0A8S9NYM0</accession>
<proteinExistence type="predicted"/>
<gene>
    <name evidence="2" type="ORF">F2Q69_00007276</name>
</gene>
<evidence type="ECO:0000256" key="1">
    <source>
        <dbReference type="SAM" id="MobiDB-lite"/>
    </source>
</evidence>
<comment type="caution">
    <text evidence="2">The sequence shown here is derived from an EMBL/GenBank/DDBJ whole genome shotgun (WGS) entry which is preliminary data.</text>
</comment>
<dbReference type="Proteomes" id="UP000712600">
    <property type="component" value="Unassembled WGS sequence"/>
</dbReference>
<protein>
    <submittedName>
        <fullName evidence="2">Uncharacterized protein</fullName>
    </submittedName>
</protein>
<name>A0A8S9NYM0_BRACR</name>